<proteinExistence type="predicted"/>
<organism evidence="1">
    <name type="scientific">Anguilla anguilla</name>
    <name type="common">European freshwater eel</name>
    <name type="synonym">Muraena anguilla</name>
    <dbReference type="NCBI Taxonomy" id="7936"/>
    <lineage>
        <taxon>Eukaryota</taxon>
        <taxon>Metazoa</taxon>
        <taxon>Chordata</taxon>
        <taxon>Craniata</taxon>
        <taxon>Vertebrata</taxon>
        <taxon>Euteleostomi</taxon>
        <taxon>Actinopterygii</taxon>
        <taxon>Neopterygii</taxon>
        <taxon>Teleostei</taxon>
        <taxon>Anguilliformes</taxon>
        <taxon>Anguillidae</taxon>
        <taxon>Anguilla</taxon>
    </lineage>
</organism>
<sequence>MCYRSTSLVWLEMTQTSKASRFSQPW</sequence>
<dbReference type="AlphaFoldDB" id="A0A0E9WCX3"/>
<evidence type="ECO:0000313" key="1">
    <source>
        <dbReference type="EMBL" id="JAH87318.1"/>
    </source>
</evidence>
<dbReference type="EMBL" id="GBXM01021259">
    <property type="protein sequence ID" value="JAH87318.1"/>
    <property type="molecule type" value="Transcribed_RNA"/>
</dbReference>
<reference evidence="1" key="1">
    <citation type="submission" date="2014-11" db="EMBL/GenBank/DDBJ databases">
        <authorList>
            <person name="Amaro Gonzalez C."/>
        </authorList>
    </citation>
    <scope>NUCLEOTIDE SEQUENCE</scope>
</reference>
<reference evidence="1" key="2">
    <citation type="journal article" date="2015" name="Fish Shellfish Immunol.">
        <title>Early steps in the European eel (Anguilla anguilla)-Vibrio vulnificus interaction in the gills: Role of the RtxA13 toxin.</title>
        <authorList>
            <person name="Callol A."/>
            <person name="Pajuelo D."/>
            <person name="Ebbesson L."/>
            <person name="Teles M."/>
            <person name="MacKenzie S."/>
            <person name="Amaro C."/>
        </authorList>
    </citation>
    <scope>NUCLEOTIDE SEQUENCE</scope>
</reference>
<protein>
    <submittedName>
        <fullName evidence="1">Uncharacterized protein</fullName>
    </submittedName>
</protein>
<name>A0A0E9WCX3_ANGAN</name>
<accession>A0A0E9WCX3</accession>